<comment type="caution">
    <text evidence="2">The sequence shown here is derived from an EMBL/GenBank/DDBJ whole genome shotgun (WGS) entry which is preliminary data.</text>
</comment>
<keyword evidence="1" id="KW-0472">Membrane</keyword>
<dbReference type="EMBL" id="JBHLXP010000004">
    <property type="protein sequence ID" value="MFC0049752.1"/>
    <property type="molecule type" value="Genomic_DNA"/>
</dbReference>
<name>A0ABV6BG13_9GAMM</name>
<dbReference type="RefSeq" id="WP_377246209.1">
    <property type="nucleotide sequence ID" value="NZ_JBHLXP010000004.1"/>
</dbReference>
<organism evidence="2 3">
    <name type="scientific">Rheinheimera tilapiae</name>
    <dbReference type="NCBI Taxonomy" id="875043"/>
    <lineage>
        <taxon>Bacteria</taxon>
        <taxon>Pseudomonadati</taxon>
        <taxon>Pseudomonadota</taxon>
        <taxon>Gammaproteobacteria</taxon>
        <taxon>Chromatiales</taxon>
        <taxon>Chromatiaceae</taxon>
        <taxon>Rheinheimera</taxon>
    </lineage>
</organism>
<feature type="transmembrane region" description="Helical" evidence="1">
    <location>
        <begin position="68"/>
        <end position="87"/>
    </location>
</feature>
<keyword evidence="1" id="KW-1133">Transmembrane helix</keyword>
<evidence type="ECO:0000256" key="1">
    <source>
        <dbReference type="SAM" id="Phobius"/>
    </source>
</evidence>
<reference evidence="2 3" key="1">
    <citation type="submission" date="2024-09" db="EMBL/GenBank/DDBJ databases">
        <authorList>
            <person name="Sun Q."/>
            <person name="Mori K."/>
        </authorList>
    </citation>
    <scope>NUCLEOTIDE SEQUENCE [LARGE SCALE GENOMIC DNA]</scope>
    <source>
        <strain evidence="2 3">KCTC 23315</strain>
    </source>
</reference>
<dbReference type="Proteomes" id="UP001589813">
    <property type="component" value="Unassembled WGS sequence"/>
</dbReference>
<evidence type="ECO:0000313" key="2">
    <source>
        <dbReference type="EMBL" id="MFC0049752.1"/>
    </source>
</evidence>
<protein>
    <submittedName>
        <fullName evidence="2">Uncharacterized protein</fullName>
    </submittedName>
</protein>
<keyword evidence="1" id="KW-0812">Transmembrane</keyword>
<feature type="transmembrane region" description="Helical" evidence="1">
    <location>
        <begin position="93"/>
        <end position="111"/>
    </location>
</feature>
<evidence type="ECO:0000313" key="3">
    <source>
        <dbReference type="Proteomes" id="UP001589813"/>
    </source>
</evidence>
<keyword evidence="3" id="KW-1185">Reference proteome</keyword>
<gene>
    <name evidence="2" type="ORF">ACFFJP_15745</name>
</gene>
<proteinExistence type="predicted"/>
<sequence>MLPSQLYESLPYLYLASGVACFALLPHPIGAWAGVLLINAGALVWIMRAERRRLNHKSGGDGLFHMPFWLYELQPFLYFGTGTFLFFRFDNEFLYPSAFILCLCGLLIWRLRYQNRFQE</sequence>
<accession>A0ABV6BG13</accession>
<feature type="transmembrane region" description="Helical" evidence="1">
    <location>
        <begin position="29"/>
        <end position="47"/>
    </location>
</feature>